<sequence>LRTAFPQRGCSSFRLGTSMKVWCWGPLQYPKLRRPYPNTRIQLNVTFITANYDSISRITVKSAQKIGG</sequence>
<feature type="non-terminal residue" evidence="1">
    <location>
        <position position="1"/>
    </location>
</feature>
<dbReference type="Proteomes" id="UP000499080">
    <property type="component" value="Unassembled WGS sequence"/>
</dbReference>
<organism evidence="1 2">
    <name type="scientific">Araneus ventricosus</name>
    <name type="common">Orbweaver spider</name>
    <name type="synonym">Epeira ventricosa</name>
    <dbReference type="NCBI Taxonomy" id="182803"/>
    <lineage>
        <taxon>Eukaryota</taxon>
        <taxon>Metazoa</taxon>
        <taxon>Ecdysozoa</taxon>
        <taxon>Arthropoda</taxon>
        <taxon>Chelicerata</taxon>
        <taxon>Arachnida</taxon>
        <taxon>Araneae</taxon>
        <taxon>Araneomorphae</taxon>
        <taxon>Entelegynae</taxon>
        <taxon>Araneoidea</taxon>
        <taxon>Araneidae</taxon>
        <taxon>Araneus</taxon>
    </lineage>
</organism>
<dbReference type="AlphaFoldDB" id="A0A4Y2VAY2"/>
<dbReference type="EMBL" id="BGPR01044154">
    <property type="protein sequence ID" value="GBO20870.1"/>
    <property type="molecule type" value="Genomic_DNA"/>
</dbReference>
<accession>A0A4Y2VAY2</accession>
<keyword evidence="2" id="KW-1185">Reference proteome</keyword>
<comment type="caution">
    <text evidence="1">The sequence shown here is derived from an EMBL/GenBank/DDBJ whole genome shotgun (WGS) entry which is preliminary data.</text>
</comment>
<evidence type="ECO:0000313" key="2">
    <source>
        <dbReference type="Proteomes" id="UP000499080"/>
    </source>
</evidence>
<name>A0A4Y2VAY2_ARAVE</name>
<reference evidence="1 2" key="1">
    <citation type="journal article" date="2019" name="Sci. Rep.">
        <title>Orb-weaving spider Araneus ventricosus genome elucidates the spidroin gene catalogue.</title>
        <authorList>
            <person name="Kono N."/>
            <person name="Nakamura H."/>
            <person name="Ohtoshi R."/>
            <person name="Moran D.A.P."/>
            <person name="Shinohara A."/>
            <person name="Yoshida Y."/>
            <person name="Fujiwara M."/>
            <person name="Mori M."/>
            <person name="Tomita M."/>
            <person name="Arakawa K."/>
        </authorList>
    </citation>
    <scope>NUCLEOTIDE SEQUENCE [LARGE SCALE GENOMIC DNA]</scope>
</reference>
<protein>
    <submittedName>
        <fullName evidence="1">Uncharacterized protein</fullName>
    </submittedName>
</protein>
<gene>
    <name evidence="1" type="ORF">AVEN_122677_1</name>
</gene>
<proteinExistence type="predicted"/>
<evidence type="ECO:0000313" key="1">
    <source>
        <dbReference type="EMBL" id="GBO20870.1"/>
    </source>
</evidence>